<dbReference type="AlphaFoldDB" id="A0A5J4ZPQ0"/>
<evidence type="ECO:0000313" key="5">
    <source>
        <dbReference type="Proteomes" id="UP000325577"/>
    </source>
</evidence>
<dbReference type="SMART" id="SM00733">
    <property type="entry name" value="Mterf"/>
    <property type="match status" value="3"/>
</dbReference>
<protein>
    <submittedName>
        <fullName evidence="4">Uncharacterized protein</fullName>
    </submittedName>
</protein>
<keyword evidence="3" id="KW-0809">Transit peptide</keyword>
<dbReference type="InterPro" id="IPR038538">
    <property type="entry name" value="MTERF_sf"/>
</dbReference>
<dbReference type="Proteomes" id="UP000325577">
    <property type="component" value="Linkage Group LG6"/>
</dbReference>
<accession>A0A5J4ZPQ0</accession>
<dbReference type="Pfam" id="PF02536">
    <property type="entry name" value="mTERF"/>
    <property type="match status" value="1"/>
</dbReference>
<dbReference type="GO" id="GO:0003676">
    <property type="term" value="F:nucleic acid binding"/>
    <property type="evidence" value="ECO:0007669"/>
    <property type="project" value="InterPro"/>
</dbReference>
<evidence type="ECO:0000313" key="4">
    <source>
        <dbReference type="EMBL" id="KAA8519462.1"/>
    </source>
</evidence>
<dbReference type="EMBL" id="CM018049">
    <property type="protein sequence ID" value="KAA8519462.1"/>
    <property type="molecule type" value="Genomic_DNA"/>
</dbReference>
<proteinExistence type="inferred from homology"/>
<evidence type="ECO:0000256" key="1">
    <source>
        <dbReference type="ARBA" id="ARBA00007692"/>
    </source>
</evidence>
<dbReference type="PANTHER" id="PTHR13068:SF166">
    <property type="entry name" value="TRANSCRIPTION TERMINATION FACTOR MTERF15, MITOCHONDRIAL-LIKE"/>
    <property type="match status" value="1"/>
</dbReference>
<keyword evidence="2" id="KW-0804">Transcription</keyword>
<keyword evidence="2" id="KW-0806">Transcription termination</keyword>
<comment type="similarity">
    <text evidence="1">Belongs to the mTERF family.</text>
</comment>
<dbReference type="FunFam" id="1.25.70.10:FF:000001">
    <property type="entry name" value="Mitochondrial transcription termination factor-like"/>
    <property type="match status" value="1"/>
</dbReference>
<dbReference type="InterPro" id="IPR003690">
    <property type="entry name" value="MTERF"/>
</dbReference>
<reference evidence="4 5" key="1">
    <citation type="submission" date="2019-09" db="EMBL/GenBank/DDBJ databases">
        <title>A chromosome-level genome assembly of the Chinese tupelo Nyssa sinensis.</title>
        <authorList>
            <person name="Yang X."/>
            <person name="Kang M."/>
            <person name="Yang Y."/>
            <person name="Xiong H."/>
            <person name="Wang M."/>
            <person name="Zhang Z."/>
            <person name="Wang Z."/>
            <person name="Wu H."/>
            <person name="Ma T."/>
            <person name="Liu J."/>
            <person name="Xi Z."/>
        </authorList>
    </citation>
    <scope>NUCLEOTIDE SEQUENCE [LARGE SCALE GENOMIC DNA]</scope>
    <source>
        <strain evidence="4">J267</strain>
        <tissue evidence="4">Leaf</tissue>
    </source>
</reference>
<dbReference type="OrthoDB" id="637682at2759"/>
<dbReference type="GO" id="GO:0006353">
    <property type="term" value="P:DNA-templated transcription termination"/>
    <property type="evidence" value="ECO:0007669"/>
    <property type="project" value="UniProtKB-KW"/>
</dbReference>
<evidence type="ECO:0000256" key="2">
    <source>
        <dbReference type="ARBA" id="ARBA00022472"/>
    </source>
</evidence>
<sequence length="280" mass="31818">MAVLRDHGVPESRISLFLKSQPNAFMRIPEQFRGIVEEVKEMGFDPSKWNFLYAIRGLTGFSKSTRERKSEVYRTWGWSADEIILAFKKTPACMAISEKKINKVMDFLINKMGWTASDVARCPAAFCSSLENWTIPRCLVVQLLLSKSLIKKDFSLTTVIASKEKEFLNKFVTKYQINFPELLNLYERKSVGLATPSQGLDALIVAFDLAVGSFDRRVRSLGWKLSSPPFSLISRLSAISRLEALIVTFDLISYGRVGIASLPLFPKKQKKKEEEKINFN</sequence>
<gene>
    <name evidence="4" type="ORF">F0562_013718</name>
</gene>
<dbReference type="PANTHER" id="PTHR13068">
    <property type="entry name" value="CGI-12 PROTEIN-RELATED"/>
    <property type="match status" value="1"/>
</dbReference>
<dbReference type="Gene3D" id="1.25.70.10">
    <property type="entry name" value="Transcription termination factor 3, mitochondrial"/>
    <property type="match status" value="1"/>
</dbReference>
<keyword evidence="5" id="KW-1185">Reference proteome</keyword>
<organism evidence="4 5">
    <name type="scientific">Nyssa sinensis</name>
    <dbReference type="NCBI Taxonomy" id="561372"/>
    <lineage>
        <taxon>Eukaryota</taxon>
        <taxon>Viridiplantae</taxon>
        <taxon>Streptophyta</taxon>
        <taxon>Embryophyta</taxon>
        <taxon>Tracheophyta</taxon>
        <taxon>Spermatophyta</taxon>
        <taxon>Magnoliopsida</taxon>
        <taxon>eudicotyledons</taxon>
        <taxon>Gunneridae</taxon>
        <taxon>Pentapetalae</taxon>
        <taxon>asterids</taxon>
        <taxon>Cornales</taxon>
        <taxon>Nyssaceae</taxon>
        <taxon>Nyssa</taxon>
    </lineage>
</organism>
<name>A0A5J4ZPQ0_9ASTE</name>
<evidence type="ECO:0000256" key="3">
    <source>
        <dbReference type="ARBA" id="ARBA00022946"/>
    </source>
</evidence>
<keyword evidence="2" id="KW-0805">Transcription regulation</keyword>